<protein>
    <submittedName>
        <fullName evidence="1">Uncharacterized protein</fullName>
    </submittedName>
</protein>
<accession>A0ACB8RM30</accession>
<evidence type="ECO:0000313" key="1">
    <source>
        <dbReference type="EMBL" id="KAI0045229.1"/>
    </source>
</evidence>
<dbReference type="Proteomes" id="UP000814033">
    <property type="component" value="Unassembled WGS sequence"/>
</dbReference>
<evidence type="ECO:0000313" key="2">
    <source>
        <dbReference type="Proteomes" id="UP000814033"/>
    </source>
</evidence>
<dbReference type="EMBL" id="MU275957">
    <property type="protein sequence ID" value="KAI0045229.1"/>
    <property type="molecule type" value="Genomic_DNA"/>
</dbReference>
<proteinExistence type="predicted"/>
<reference evidence="1" key="1">
    <citation type="submission" date="2021-02" db="EMBL/GenBank/DDBJ databases">
        <authorList>
            <consortium name="DOE Joint Genome Institute"/>
            <person name="Ahrendt S."/>
            <person name="Looney B.P."/>
            <person name="Miyauchi S."/>
            <person name="Morin E."/>
            <person name="Drula E."/>
            <person name="Courty P.E."/>
            <person name="Chicoki N."/>
            <person name="Fauchery L."/>
            <person name="Kohler A."/>
            <person name="Kuo A."/>
            <person name="Labutti K."/>
            <person name="Pangilinan J."/>
            <person name="Lipzen A."/>
            <person name="Riley R."/>
            <person name="Andreopoulos W."/>
            <person name="He G."/>
            <person name="Johnson J."/>
            <person name="Barry K.W."/>
            <person name="Grigoriev I.V."/>
            <person name="Nagy L."/>
            <person name="Hibbett D."/>
            <person name="Henrissat B."/>
            <person name="Matheny P.B."/>
            <person name="Labbe J."/>
            <person name="Martin F."/>
        </authorList>
    </citation>
    <scope>NUCLEOTIDE SEQUENCE</scope>
    <source>
        <strain evidence="1">FP105234-sp</strain>
    </source>
</reference>
<gene>
    <name evidence="1" type="ORF">FA95DRAFT_1495709</name>
</gene>
<keyword evidence="2" id="KW-1185">Reference proteome</keyword>
<reference evidence="1" key="2">
    <citation type="journal article" date="2022" name="New Phytol.">
        <title>Evolutionary transition to the ectomycorrhizal habit in the genomes of a hyperdiverse lineage of mushroom-forming fungi.</title>
        <authorList>
            <person name="Looney B."/>
            <person name="Miyauchi S."/>
            <person name="Morin E."/>
            <person name="Drula E."/>
            <person name="Courty P.E."/>
            <person name="Kohler A."/>
            <person name="Kuo A."/>
            <person name="LaButti K."/>
            <person name="Pangilinan J."/>
            <person name="Lipzen A."/>
            <person name="Riley R."/>
            <person name="Andreopoulos W."/>
            <person name="He G."/>
            <person name="Johnson J."/>
            <person name="Nolan M."/>
            <person name="Tritt A."/>
            <person name="Barry K.W."/>
            <person name="Grigoriev I.V."/>
            <person name="Nagy L.G."/>
            <person name="Hibbett D."/>
            <person name="Henrissat B."/>
            <person name="Matheny P.B."/>
            <person name="Labbe J."/>
            <person name="Martin F.M."/>
        </authorList>
    </citation>
    <scope>NUCLEOTIDE SEQUENCE</scope>
    <source>
        <strain evidence="1">FP105234-sp</strain>
    </source>
</reference>
<organism evidence="1 2">
    <name type="scientific">Auriscalpium vulgare</name>
    <dbReference type="NCBI Taxonomy" id="40419"/>
    <lineage>
        <taxon>Eukaryota</taxon>
        <taxon>Fungi</taxon>
        <taxon>Dikarya</taxon>
        <taxon>Basidiomycota</taxon>
        <taxon>Agaricomycotina</taxon>
        <taxon>Agaricomycetes</taxon>
        <taxon>Russulales</taxon>
        <taxon>Auriscalpiaceae</taxon>
        <taxon>Auriscalpium</taxon>
    </lineage>
</organism>
<name>A0ACB8RM30_9AGAM</name>
<comment type="caution">
    <text evidence="1">The sequence shown here is derived from an EMBL/GenBank/DDBJ whole genome shotgun (WGS) entry which is preliminary data.</text>
</comment>
<sequence>MLTRTQLSIYPEPAPDVVVVDTPSQLEEQIGVARRAATGVFNDAHAKVQGVVSKWIGVEHAVENRVKSIIAPDEPLTPGLLYVGVASLTGSILARNRFILTRLVLPPALFFFSLDYFLPKTSHNLSSYLGSLEDTYLPTLAQKHEVANAHSAMTWERVKDAGASGRASLEEGVGSVVRKVQELTGLKVEETLGRGKAIALEARREVESKAHGVLKEAEKVVHTEQVTDKKAEEGKRLV</sequence>